<dbReference type="Gene3D" id="3.30.1370.10">
    <property type="entry name" value="K Homology domain, type 1"/>
    <property type="match status" value="2"/>
</dbReference>
<name>A0AAW1XWK9_RUBAR</name>
<dbReference type="SUPFAM" id="SSF54791">
    <property type="entry name" value="Eukaryotic type KH-domain (KH-domain type I)"/>
    <property type="match status" value="1"/>
</dbReference>
<sequence>MTMGNLVEQNNNMGKFGPFQKDTVLKNQNNNMAMGHIENGSAELQDKLEPLDEDLKIENFGPWLDEDGIILPVTSFSTIFRKNREIFVQNAWPMVKSALEDYGISCALNVAEGSMTGSTTTKTRDPDIIDKARELTELVASFVPVHEAMRILDAKMKCDFIPIGPQRGGLCAKYGINEEQFRERWERFLGPKNTGLKTIQRLTGCSVFFHGNFTVVVIGKSQGLKMVRRILVDCIRNKMRPSVHIRRLRMNQNEHKLTEKQFDQGGYRSIMEASVFMKTSFDFHEHISTKFVEALHKIQDSDIEAIADKFRSSDSLEVHVNAEETLCAITRLAPPGLATKICNPSFIRRLLQHAMEDSQQKSVLTRSLSVCISLLDREREALRTNGCISEHQPPDGSTITVNDGIVVAMLDTLGDMLKLLDVSSADNMLLTTYGKLQPPLGKHRLKIVEFIAVLLSVGSQAAEKELIRIAAIQKVLDLFFKYPYNNFLHHHTENIIVSCLESKNGPLVQHLLHECDLVGKILEAEKNFTPAADSFTPTIFAEGRSPTRNGNIGYLTRISNKIIQLGNNNREIQAYLQENSVWTEWHTDVLSKRNAVENVSQWACGRPISSLDCGRSS</sequence>
<dbReference type="GO" id="GO:0042254">
    <property type="term" value="P:ribosome biogenesis"/>
    <property type="evidence" value="ECO:0007669"/>
    <property type="project" value="UniProtKB-ARBA"/>
</dbReference>
<proteinExistence type="inferred from homology"/>
<dbReference type="InterPro" id="IPR007587">
    <property type="entry name" value="SAPS"/>
</dbReference>
<evidence type="ECO:0000313" key="7">
    <source>
        <dbReference type="EMBL" id="KAK9941202.1"/>
    </source>
</evidence>
<evidence type="ECO:0000259" key="5">
    <source>
        <dbReference type="Pfam" id="PF17903"/>
    </source>
</evidence>
<dbReference type="PANTHER" id="PTHR12634">
    <property type="entry name" value="SIT4 YEAST -ASSOCIATING PROTEIN-RELATED"/>
    <property type="match status" value="1"/>
</dbReference>
<dbReference type="GO" id="GO:0005730">
    <property type="term" value="C:nucleolus"/>
    <property type="evidence" value="ECO:0007669"/>
    <property type="project" value="UniProtKB-SubCell"/>
</dbReference>
<evidence type="ECO:0000256" key="1">
    <source>
        <dbReference type="ARBA" id="ARBA00004604"/>
    </source>
</evidence>
<evidence type="ECO:0000256" key="2">
    <source>
        <dbReference type="ARBA" id="ARBA00006180"/>
    </source>
</evidence>
<evidence type="ECO:0000259" key="6">
    <source>
        <dbReference type="Pfam" id="PF21800"/>
    </source>
</evidence>
<dbReference type="PANTHER" id="PTHR12634:SF37">
    <property type="entry name" value="SIT4 PHOSPHATASE-ASSOCIATED FAMILY PROTEIN"/>
    <property type="match status" value="1"/>
</dbReference>
<keyword evidence="4" id="KW-0539">Nucleus</keyword>
<evidence type="ECO:0000256" key="3">
    <source>
        <dbReference type="ARBA" id="ARBA00022884"/>
    </source>
</evidence>
<evidence type="ECO:0000313" key="8">
    <source>
        <dbReference type="Proteomes" id="UP001457282"/>
    </source>
</evidence>
<protein>
    <submittedName>
        <fullName evidence="7">Uncharacterized protein</fullName>
    </submittedName>
</protein>
<dbReference type="Pfam" id="PF17903">
    <property type="entry name" value="KH_KRR1_1st"/>
    <property type="match status" value="1"/>
</dbReference>
<keyword evidence="3" id="KW-0694">RNA-binding</keyword>
<dbReference type="GO" id="GO:0019888">
    <property type="term" value="F:protein phosphatase regulator activity"/>
    <property type="evidence" value="ECO:0007669"/>
    <property type="project" value="TreeGrafter"/>
</dbReference>
<accession>A0AAW1XWK9</accession>
<reference evidence="7 8" key="1">
    <citation type="journal article" date="2023" name="G3 (Bethesda)">
        <title>A chromosome-length genome assembly and annotation of blackberry (Rubus argutus, cv. 'Hillquist').</title>
        <authorList>
            <person name="Bruna T."/>
            <person name="Aryal R."/>
            <person name="Dudchenko O."/>
            <person name="Sargent D.J."/>
            <person name="Mead D."/>
            <person name="Buti M."/>
            <person name="Cavallini A."/>
            <person name="Hytonen T."/>
            <person name="Andres J."/>
            <person name="Pham M."/>
            <person name="Weisz D."/>
            <person name="Mascagni F."/>
            <person name="Usai G."/>
            <person name="Natali L."/>
            <person name="Bassil N."/>
            <person name="Fernandez G.E."/>
            <person name="Lomsadze A."/>
            <person name="Armour M."/>
            <person name="Olukolu B."/>
            <person name="Poorten T."/>
            <person name="Britton C."/>
            <person name="Davik J."/>
            <person name="Ashrafi H."/>
            <person name="Aiden E.L."/>
            <person name="Borodovsky M."/>
            <person name="Worthington M."/>
        </authorList>
    </citation>
    <scope>NUCLEOTIDE SEQUENCE [LARGE SCALE GENOMIC DNA]</scope>
    <source>
        <strain evidence="7">PI 553951</strain>
    </source>
</reference>
<keyword evidence="8" id="KW-1185">Reference proteome</keyword>
<organism evidence="7 8">
    <name type="scientific">Rubus argutus</name>
    <name type="common">Southern blackberry</name>
    <dbReference type="NCBI Taxonomy" id="59490"/>
    <lineage>
        <taxon>Eukaryota</taxon>
        <taxon>Viridiplantae</taxon>
        <taxon>Streptophyta</taxon>
        <taxon>Embryophyta</taxon>
        <taxon>Tracheophyta</taxon>
        <taxon>Spermatophyta</taxon>
        <taxon>Magnoliopsida</taxon>
        <taxon>eudicotyledons</taxon>
        <taxon>Gunneridae</taxon>
        <taxon>Pentapetalae</taxon>
        <taxon>rosids</taxon>
        <taxon>fabids</taxon>
        <taxon>Rosales</taxon>
        <taxon>Rosaceae</taxon>
        <taxon>Rosoideae</taxon>
        <taxon>Rosoideae incertae sedis</taxon>
        <taxon>Rubus</taxon>
    </lineage>
</organism>
<dbReference type="EMBL" id="JBEDUW010000003">
    <property type="protein sequence ID" value="KAK9941202.1"/>
    <property type="molecule type" value="Genomic_DNA"/>
</dbReference>
<dbReference type="GO" id="GO:0019903">
    <property type="term" value="F:protein phosphatase binding"/>
    <property type="evidence" value="ECO:0007669"/>
    <property type="project" value="InterPro"/>
</dbReference>
<feature type="domain" description="KRR1 small subunit processome component second KH" evidence="6">
    <location>
        <begin position="176"/>
        <end position="252"/>
    </location>
</feature>
<dbReference type="Proteomes" id="UP001457282">
    <property type="component" value="Unassembled WGS sequence"/>
</dbReference>
<dbReference type="InterPro" id="IPR048548">
    <property type="entry name" value="KRR1-like_KH2"/>
</dbReference>
<comment type="subcellular location">
    <subcellularLocation>
        <location evidence="1">Nucleus</location>
        <location evidence="1">Nucleolus</location>
    </subcellularLocation>
</comment>
<gene>
    <name evidence="7" type="ORF">M0R45_017821</name>
</gene>
<dbReference type="AlphaFoldDB" id="A0AAW1XWK9"/>
<evidence type="ECO:0000256" key="4">
    <source>
        <dbReference type="ARBA" id="ARBA00023242"/>
    </source>
</evidence>
<dbReference type="InterPro" id="IPR041174">
    <property type="entry name" value="KRR1-like_KH1"/>
</dbReference>
<dbReference type="InterPro" id="IPR036612">
    <property type="entry name" value="KH_dom_type_1_sf"/>
</dbReference>
<feature type="domain" description="KRR1 small subunit processome component first KH" evidence="5">
    <location>
        <begin position="75"/>
        <end position="153"/>
    </location>
</feature>
<comment type="similarity">
    <text evidence="2">Belongs to the SAPS family.</text>
</comment>
<dbReference type="Pfam" id="PF21800">
    <property type="entry name" value="KH_KRR1_2nd"/>
    <property type="match status" value="1"/>
</dbReference>
<dbReference type="Pfam" id="PF04499">
    <property type="entry name" value="SAPS"/>
    <property type="match status" value="1"/>
</dbReference>
<dbReference type="GO" id="GO:0003723">
    <property type="term" value="F:RNA binding"/>
    <property type="evidence" value="ECO:0007669"/>
    <property type="project" value="UniProtKB-KW"/>
</dbReference>
<comment type="caution">
    <text evidence="7">The sequence shown here is derived from an EMBL/GenBank/DDBJ whole genome shotgun (WGS) entry which is preliminary data.</text>
</comment>